<keyword evidence="4" id="KW-1185">Reference proteome</keyword>
<dbReference type="InterPro" id="IPR036249">
    <property type="entry name" value="Thioredoxin-like_sf"/>
</dbReference>
<dbReference type="AlphaFoldDB" id="A0A0F6YKN7"/>
<evidence type="ECO:0000313" key="4">
    <source>
        <dbReference type="Proteomes" id="UP000034883"/>
    </source>
</evidence>
<evidence type="ECO:0000313" key="3">
    <source>
        <dbReference type="EMBL" id="AKF09007.1"/>
    </source>
</evidence>
<organism evidence="3 4">
    <name type="scientific">Sandaracinus amylolyticus</name>
    <dbReference type="NCBI Taxonomy" id="927083"/>
    <lineage>
        <taxon>Bacteria</taxon>
        <taxon>Pseudomonadati</taxon>
        <taxon>Myxococcota</taxon>
        <taxon>Polyangia</taxon>
        <taxon>Polyangiales</taxon>
        <taxon>Sandaracinaceae</taxon>
        <taxon>Sandaracinus</taxon>
    </lineage>
</organism>
<dbReference type="KEGG" id="samy:DB32_006156"/>
<feature type="compositionally biased region" description="Polar residues" evidence="1">
    <location>
        <begin position="30"/>
        <end position="40"/>
    </location>
</feature>
<evidence type="ECO:0008006" key="5">
    <source>
        <dbReference type="Google" id="ProtNLM"/>
    </source>
</evidence>
<accession>A0A0F6YKN7</accession>
<evidence type="ECO:0000256" key="2">
    <source>
        <dbReference type="SAM" id="SignalP"/>
    </source>
</evidence>
<reference evidence="3 4" key="1">
    <citation type="submission" date="2015-03" db="EMBL/GenBank/DDBJ databases">
        <title>Genome assembly of Sandaracinus amylolyticus DSM 53668.</title>
        <authorList>
            <person name="Sharma G."/>
            <person name="Subramanian S."/>
        </authorList>
    </citation>
    <scope>NUCLEOTIDE SEQUENCE [LARGE SCALE GENOMIC DNA]</scope>
    <source>
        <strain evidence="3 4">DSM 53668</strain>
    </source>
</reference>
<feature type="chain" id="PRO_5002512504" description="Thioredoxin domain-containing protein" evidence="2">
    <location>
        <begin position="27"/>
        <end position="189"/>
    </location>
</feature>
<dbReference type="Proteomes" id="UP000034883">
    <property type="component" value="Chromosome"/>
</dbReference>
<sequence>MLTRPLVSGLLSGVMVIAAASLPPLASRAQDATPSASTPSPVVDATLDSMRGGRRSLSAERGRRVIVLFYEDRPHVELNDAFKGELLRFVSDNHLGERVVPYGVANLGDVGAVPQTLVRSMIQPLVDRWGIDILLDWEGVMRRAPFSFRTNAANTAIVDREGRIVYRHAGRMEEAQRREFYRALRGALR</sequence>
<feature type="region of interest" description="Disordered" evidence="1">
    <location>
        <begin position="29"/>
        <end position="49"/>
    </location>
</feature>
<gene>
    <name evidence="3" type="ORF">DB32_006156</name>
</gene>
<dbReference type="OrthoDB" id="5381758at2"/>
<dbReference type="STRING" id="927083.DB32_006156"/>
<proteinExistence type="predicted"/>
<keyword evidence="2" id="KW-0732">Signal</keyword>
<dbReference type="EMBL" id="CP011125">
    <property type="protein sequence ID" value="AKF09007.1"/>
    <property type="molecule type" value="Genomic_DNA"/>
</dbReference>
<protein>
    <recommendedName>
        <fullName evidence="5">Thioredoxin domain-containing protein</fullName>
    </recommendedName>
</protein>
<name>A0A0F6YKN7_9BACT</name>
<evidence type="ECO:0000256" key="1">
    <source>
        <dbReference type="SAM" id="MobiDB-lite"/>
    </source>
</evidence>
<dbReference type="SUPFAM" id="SSF52833">
    <property type="entry name" value="Thioredoxin-like"/>
    <property type="match status" value="1"/>
</dbReference>
<feature type="signal peptide" evidence="2">
    <location>
        <begin position="1"/>
        <end position="26"/>
    </location>
</feature>
<dbReference type="RefSeq" id="WP_157069557.1">
    <property type="nucleotide sequence ID" value="NZ_CP011125.1"/>
</dbReference>